<keyword evidence="2 4" id="KW-0819">tRNA processing</keyword>
<dbReference type="PIRSF" id="PIRSF001430">
    <property type="entry name" value="tRNA_psdUrid_synth"/>
    <property type="match status" value="1"/>
</dbReference>
<evidence type="ECO:0000313" key="9">
    <source>
        <dbReference type="EMBL" id="MDC3422483.1"/>
    </source>
</evidence>
<evidence type="ECO:0000259" key="8">
    <source>
        <dbReference type="Pfam" id="PF01416"/>
    </source>
</evidence>
<sequence>MTRIKCKISYDGTNYAGYQIQPNGRTIQEEIESALKKIHKGDEVRITASGRTDAGVHAIGQVFHFDTPLAIPEQNWKRALNALLPDDIYVKEASVAGNDFHARFDVQEKEYRYFVLNSSEKDIFRRNYTYYYPREIDINAVLEACKQLEGEHDFSSFCAAKTGVKGEKVRTIFHASCFKEGDNLVFVFRGSGFLYNMVRILVGTLIEIGTGMRKPDDIKKIIEAMDRGKAGKTAPSQGLYLWNVVYNK</sequence>
<dbReference type="PANTHER" id="PTHR11142:SF0">
    <property type="entry name" value="TRNA PSEUDOURIDINE SYNTHASE-LIKE 1"/>
    <property type="match status" value="1"/>
</dbReference>
<comment type="caution">
    <text evidence="9">The sequence shown here is derived from an EMBL/GenBank/DDBJ whole genome shotgun (WGS) entry which is preliminary data.</text>
</comment>
<evidence type="ECO:0000256" key="3">
    <source>
        <dbReference type="ARBA" id="ARBA00023235"/>
    </source>
</evidence>
<evidence type="ECO:0000313" key="10">
    <source>
        <dbReference type="Proteomes" id="UP001145072"/>
    </source>
</evidence>
<dbReference type="SUPFAM" id="SSF55120">
    <property type="entry name" value="Pseudouridine synthase"/>
    <property type="match status" value="1"/>
</dbReference>
<dbReference type="InterPro" id="IPR001406">
    <property type="entry name" value="PsdUridine_synth_TruA"/>
</dbReference>
<evidence type="ECO:0000256" key="4">
    <source>
        <dbReference type="HAMAP-Rule" id="MF_00171"/>
    </source>
</evidence>
<evidence type="ECO:0000256" key="2">
    <source>
        <dbReference type="ARBA" id="ARBA00022694"/>
    </source>
</evidence>
<dbReference type="GO" id="GO:0031119">
    <property type="term" value="P:tRNA pseudouridine synthesis"/>
    <property type="evidence" value="ECO:0007669"/>
    <property type="project" value="UniProtKB-UniRule"/>
</dbReference>
<dbReference type="PANTHER" id="PTHR11142">
    <property type="entry name" value="PSEUDOURIDYLATE SYNTHASE"/>
    <property type="match status" value="1"/>
</dbReference>
<dbReference type="Gene3D" id="3.30.70.580">
    <property type="entry name" value="Pseudouridine synthase I, catalytic domain, N-terminal subdomain"/>
    <property type="match status" value="1"/>
</dbReference>
<keyword evidence="10" id="KW-1185">Reference proteome</keyword>
<dbReference type="Gene3D" id="3.30.70.660">
    <property type="entry name" value="Pseudouridine synthase I, catalytic domain, C-terminal subdomain"/>
    <property type="match status" value="1"/>
</dbReference>
<dbReference type="FunFam" id="3.30.70.580:FF:000001">
    <property type="entry name" value="tRNA pseudouridine synthase A"/>
    <property type="match status" value="1"/>
</dbReference>
<comment type="subunit">
    <text evidence="4">Homodimer.</text>
</comment>
<dbReference type="RefSeq" id="WP_259869955.1">
    <property type="nucleotide sequence ID" value="NZ_JAMQJZ010000021.1"/>
</dbReference>
<dbReference type="Proteomes" id="UP001145072">
    <property type="component" value="Unassembled WGS sequence"/>
</dbReference>
<dbReference type="Pfam" id="PF01416">
    <property type="entry name" value="PseudoU_synth_1"/>
    <property type="match status" value="2"/>
</dbReference>
<name>A0A9X4ALH6_9BACI</name>
<dbReference type="InterPro" id="IPR020095">
    <property type="entry name" value="PsdUridine_synth_TruA_C"/>
</dbReference>
<dbReference type="CDD" id="cd02570">
    <property type="entry name" value="PseudoU_synth_EcTruA"/>
    <property type="match status" value="1"/>
</dbReference>
<evidence type="ECO:0000256" key="6">
    <source>
        <dbReference type="PIRSR" id="PIRSR001430-2"/>
    </source>
</evidence>
<dbReference type="GO" id="GO:0003723">
    <property type="term" value="F:RNA binding"/>
    <property type="evidence" value="ECO:0007669"/>
    <property type="project" value="InterPro"/>
</dbReference>
<protein>
    <recommendedName>
        <fullName evidence="4">tRNA pseudouridine synthase A</fullName>
        <ecNumber evidence="4">5.4.99.12</ecNumber>
    </recommendedName>
    <alternativeName>
        <fullName evidence="4">tRNA pseudouridine(38-40) synthase</fullName>
    </alternativeName>
    <alternativeName>
        <fullName evidence="4">tRNA pseudouridylate synthase I</fullName>
    </alternativeName>
    <alternativeName>
        <fullName evidence="4">tRNA-uridine isomerase I</fullName>
    </alternativeName>
</protein>
<proteinExistence type="inferred from homology"/>
<dbReference type="InterPro" id="IPR020103">
    <property type="entry name" value="PsdUridine_synth_cat_dom_sf"/>
</dbReference>
<comment type="function">
    <text evidence="4">Formation of pseudouridine at positions 38, 39 and 40 in the anticodon stem and loop of transfer RNAs.</text>
</comment>
<evidence type="ECO:0000256" key="7">
    <source>
        <dbReference type="RuleBase" id="RU003792"/>
    </source>
</evidence>
<dbReference type="EC" id="5.4.99.12" evidence="4"/>
<comment type="catalytic activity">
    <reaction evidence="4 7">
        <text>uridine(38/39/40) in tRNA = pseudouridine(38/39/40) in tRNA</text>
        <dbReference type="Rhea" id="RHEA:22376"/>
        <dbReference type="Rhea" id="RHEA-COMP:10085"/>
        <dbReference type="Rhea" id="RHEA-COMP:10087"/>
        <dbReference type="ChEBI" id="CHEBI:65314"/>
        <dbReference type="ChEBI" id="CHEBI:65315"/>
        <dbReference type="EC" id="5.4.99.12"/>
    </reaction>
</comment>
<organism evidence="9 10">
    <name type="scientific">Aquibacillus koreensis</name>
    <dbReference type="NCBI Taxonomy" id="279446"/>
    <lineage>
        <taxon>Bacteria</taxon>
        <taxon>Bacillati</taxon>
        <taxon>Bacillota</taxon>
        <taxon>Bacilli</taxon>
        <taxon>Bacillales</taxon>
        <taxon>Bacillaceae</taxon>
        <taxon>Aquibacillus</taxon>
    </lineage>
</organism>
<comment type="caution">
    <text evidence="4">Lacks conserved residue(s) required for the propagation of feature annotation.</text>
</comment>
<comment type="similarity">
    <text evidence="1 4 7">Belongs to the tRNA pseudouridine synthase TruA family.</text>
</comment>
<dbReference type="EMBL" id="JAMQJZ010000021">
    <property type="protein sequence ID" value="MDC3422483.1"/>
    <property type="molecule type" value="Genomic_DNA"/>
</dbReference>
<feature type="binding site" evidence="4 6">
    <location>
        <position position="111"/>
    </location>
    <ligand>
        <name>substrate</name>
    </ligand>
</feature>
<dbReference type="HAMAP" id="MF_00171">
    <property type="entry name" value="TruA"/>
    <property type="match status" value="1"/>
</dbReference>
<gene>
    <name evidence="4 9" type="primary">truA</name>
    <name evidence="9" type="ORF">NC661_19200</name>
</gene>
<evidence type="ECO:0000256" key="5">
    <source>
        <dbReference type="PIRSR" id="PIRSR001430-1"/>
    </source>
</evidence>
<reference evidence="9" key="1">
    <citation type="submission" date="2022-06" db="EMBL/GenBank/DDBJ databases">
        <title>Aquibacillus sp. a new bacterium isolated from soil saline samples.</title>
        <authorList>
            <person name="Galisteo C."/>
            <person name="De La Haba R."/>
            <person name="Sanchez-Porro C."/>
            <person name="Ventosa A."/>
        </authorList>
    </citation>
    <scope>NUCLEOTIDE SEQUENCE</scope>
    <source>
        <strain evidence="9">JCM 12387</strain>
    </source>
</reference>
<dbReference type="NCBIfam" id="TIGR00071">
    <property type="entry name" value="hisT_truA"/>
    <property type="match status" value="1"/>
</dbReference>
<evidence type="ECO:0000256" key="1">
    <source>
        <dbReference type="ARBA" id="ARBA00009375"/>
    </source>
</evidence>
<dbReference type="GO" id="GO:0160147">
    <property type="term" value="F:tRNA pseudouridine(38-40) synthase activity"/>
    <property type="evidence" value="ECO:0007669"/>
    <property type="project" value="UniProtKB-EC"/>
</dbReference>
<feature type="domain" description="Pseudouridine synthase I TruA alpha/beta" evidence="8">
    <location>
        <begin position="9"/>
        <end position="105"/>
    </location>
</feature>
<dbReference type="InterPro" id="IPR020097">
    <property type="entry name" value="PsdUridine_synth_TruA_a/b_dom"/>
</dbReference>
<dbReference type="AlphaFoldDB" id="A0A9X4ALH6"/>
<dbReference type="InterPro" id="IPR020094">
    <property type="entry name" value="TruA/RsuA/RluB/E/F_N"/>
</dbReference>
<feature type="domain" description="Pseudouridine synthase I TruA alpha/beta" evidence="8">
    <location>
        <begin position="144"/>
        <end position="247"/>
    </location>
</feature>
<accession>A0A9X4ALH6</accession>
<feature type="active site" description="Nucleophile" evidence="4 5">
    <location>
        <position position="53"/>
    </location>
</feature>
<keyword evidence="3 4" id="KW-0413">Isomerase</keyword>